<accession>A0ABU1Q9D8</accession>
<gene>
    <name evidence="1" type="ORF">J2W98_000484</name>
</gene>
<name>A0ABU1Q9D8_9BACL</name>
<evidence type="ECO:0000313" key="1">
    <source>
        <dbReference type="EMBL" id="MDR6776237.1"/>
    </source>
</evidence>
<dbReference type="RefSeq" id="WP_310165931.1">
    <property type="nucleotide sequence ID" value="NZ_JAVDUG010000001.1"/>
</dbReference>
<keyword evidence="2" id="KW-1185">Reference proteome</keyword>
<reference evidence="1 2" key="1">
    <citation type="submission" date="2023-07" db="EMBL/GenBank/DDBJ databases">
        <title>Sorghum-associated microbial communities from plants grown in Nebraska, USA.</title>
        <authorList>
            <person name="Schachtman D."/>
        </authorList>
    </citation>
    <scope>NUCLEOTIDE SEQUENCE [LARGE SCALE GENOMIC DNA]</scope>
    <source>
        <strain evidence="1 2">BE143</strain>
    </source>
</reference>
<protein>
    <submittedName>
        <fullName evidence="1">Uncharacterized protein</fullName>
    </submittedName>
</protein>
<organism evidence="1 2">
    <name type="scientific">Paenibacillus peoriae</name>
    <dbReference type="NCBI Taxonomy" id="59893"/>
    <lineage>
        <taxon>Bacteria</taxon>
        <taxon>Bacillati</taxon>
        <taxon>Bacillota</taxon>
        <taxon>Bacilli</taxon>
        <taxon>Bacillales</taxon>
        <taxon>Paenibacillaceae</taxon>
        <taxon>Paenibacillus</taxon>
    </lineage>
</organism>
<sequence length="74" mass="8416">MCESLQTDIEFLAAALSQVQVYVVNPLNEDMMEIIDYGGPVEKFSPDSIKINGSYFMRKQFEFRVDVKKDSAGM</sequence>
<evidence type="ECO:0000313" key="2">
    <source>
        <dbReference type="Proteomes" id="UP001266807"/>
    </source>
</evidence>
<proteinExistence type="predicted"/>
<comment type="caution">
    <text evidence="1">The sequence shown here is derived from an EMBL/GenBank/DDBJ whole genome shotgun (WGS) entry which is preliminary data.</text>
</comment>
<dbReference type="EMBL" id="JAVDUG010000001">
    <property type="protein sequence ID" value="MDR6776237.1"/>
    <property type="molecule type" value="Genomic_DNA"/>
</dbReference>
<dbReference type="Proteomes" id="UP001266807">
    <property type="component" value="Unassembled WGS sequence"/>
</dbReference>